<dbReference type="Pfam" id="PF13091">
    <property type="entry name" value="PLDc_2"/>
    <property type="match status" value="1"/>
</dbReference>
<dbReference type="AlphaFoldDB" id="A0A6S6SPB2"/>
<proteinExistence type="predicted"/>
<dbReference type="Gene3D" id="3.30.870.10">
    <property type="entry name" value="Endonuclease Chain A"/>
    <property type="match status" value="1"/>
</dbReference>
<evidence type="ECO:0000313" key="2">
    <source>
        <dbReference type="EMBL" id="CAA6807287.1"/>
    </source>
</evidence>
<organism evidence="2">
    <name type="scientific">uncultured Sulfurovum sp</name>
    <dbReference type="NCBI Taxonomy" id="269237"/>
    <lineage>
        <taxon>Bacteria</taxon>
        <taxon>Pseudomonadati</taxon>
        <taxon>Campylobacterota</taxon>
        <taxon>Epsilonproteobacteria</taxon>
        <taxon>Campylobacterales</taxon>
        <taxon>Sulfurovaceae</taxon>
        <taxon>Sulfurovum</taxon>
        <taxon>environmental samples</taxon>
    </lineage>
</organism>
<dbReference type="InterPro" id="IPR025202">
    <property type="entry name" value="PLD-like_dom"/>
</dbReference>
<dbReference type="EMBL" id="CACVAU010000025">
    <property type="protein sequence ID" value="CAA6807287.1"/>
    <property type="molecule type" value="Genomic_DNA"/>
</dbReference>
<dbReference type="SUPFAM" id="SSF56024">
    <property type="entry name" value="Phospholipase D/nuclease"/>
    <property type="match status" value="1"/>
</dbReference>
<evidence type="ECO:0000259" key="1">
    <source>
        <dbReference type="Pfam" id="PF13091"/>
    </source>
</evidence>
<name>A0A6S6SPB2_9BACT</name>
<dbReference type="CDD" id="cd09117">
    <property type="entry name" value="PLDc_Bfil_DEXD_like"/>
    <property type="match status" value="1"/>
</dbReference>
<reference evidence="2" key="1">
    <citation type="submission" date="2020-01" db="EMBL/GenBank/DDBJ databases">
        <authorList>
            <person name="Meier V. D."/>
            <person name="Meier V D."/>
        </authorList>
    </citation>
    <scope>NUCLEOTIDE SEQUENCE</scope>
    <source>
        <strain evidence="2">HLG_WM_MAG_05</strain>
    </source>
</reference>
<feature type="domain" description="Phospholipase D-like" evidence="1">
    <location>
        <begin position="60"/>
        <end position="172"/>
    </location>
</feature>
<sequence length="482" mass="57465">MLVLYLYNMGIVVFSIEHTIYTILNNFRSLPMNDFRSMAENRKSFEKELRKLFHTEGVIKEITIISAYFDLKTLDWIHRFSKENKNIKIQIFIDKYSSKIFSNKEIYDNLIQVSKEIDIFLVKSSKLFHSKLYYIKSNKKIKVAIGSLNFTYNAFQKNEEILNVYIEDTNKKSIYIKNIKKYITSLTDKSKSEKVTSKIENNYTNNDLRSLLLDGFIYYESKEQKSFSFTLKLPDALKQIGTDIDPTLEANIVDSLTLERLVIESPNLKEITFPQKDNSQSRWKDYCIETCYGYWSPSYFNENLDKVLKDREKKRKPYFDKIKILLMDNEIELEKAFLKVCRKIRKNLKDNSDWDYSNIKTAKKAWKSWRDTLLKKLNNENFYNRLILGVSKVSPPDVWNDDIASEEFENSFLDSIIYRWSKEAKQSTSNKIAKIIAFNLEGNNEDFDKFYSDTEELKKEIEKWLKKYRDNDNNIFKEWDYN</sequence>
<gene>
    <name evidence="2" type="ORF">HELGO_WM13025</name>
</gene>
<accession>A0A6S6SPB2</accession>
<protein>
    <recommendedName>
        <fullName evidence="1">Phospholipase D-like domain-containing protein</fullName>
    </recommendedName>
</protein>